<proteinExistence type="predicted"/>
<dbReference type="AlphaFoldDB" id="A0A264W5L9"/>
<dbReference type="Gene3D" id="2.40.50.140">
    <property type="entry name" value="Nucleic acid-binding proteins"/>
    <property type="match status" value="1"/>
</dbReference>
<dbReference type="Proteomes" id="UP000217065">
    <property type="component" value="Unassembled WGS sequence"/>
</dbReference>
<feature type="chain" id="PRO_5039449752" evidence="6">
    <location>
        <begin position="18"/>
        <end position="429"/>
    </location>
</feature>
<feature type="signal peptide" evidence="6">
    <location>
        <begin position="1"/>
        <end position="17"/>
    </location>
</feature>
<feature type="domain" description="NfeD1b N-terminal" evidence="9">
    <location>
        <begin position="19"/>
        <end position="206"/>
    </location>
</feature>
<keyword evidence="3 5" id="KW-1133">Transmembrane helix</keyword>
<sequence>MLLLGLLLPLFSVSANTETVYRVPLNEAVEKGLYTFLNQSLTEAEDQNADAVIIEMNTPGGAVDAAENIAKLMADSPLDIYVYVNDRALSAGAFLALYADEIYMTPDATMGAAAVIDQTGNAADEKARSAWAASMQNAAEHSDRDPEIALAMIDPSYDFPQYRAGEGKLLTLTAEEAVEANYAEGIAETFEEVLVAIGLPDAEVISVEESFLVKLARFLTHPIIVPILLSIGSLGLVVELYSPGFGLPGLMGLTAILLFFYGHMIAGLAGYEAVLLFGVGIILLVAELFLPLGISGILGGLAIIGSLYLAGADMTQISISILIALAVAITGMVIIMKFFGKKLKLFNKIILSDSTSTEKGYVSAVERRELLGQHAITLTPLRPSGTIVIGDERLDAVSEGNFIDRNKTVIIRKVEGSRIVVRETLEEEM</sequence>
<feature type="transmembrane region" description="Helical" evidence="5">
    <location>
        <begin position="292"/>
        <end position="311"/>
    </location>
</feature>
<accession>A0A264W5L9</accession>
<comment type="subcellular location">
    <subcellularLocation>
        <location evidence="1">Membrane</location>
        <topology evidence="1">Multi-pass membrane protein</topology>
    </subcellularLocation>
</comment>
<feature type="domain" description="NfeD-like C-terminal" evidence="7">
    <location>
        <begin position="369"/>
        <end position="422"/>
    </location>
</feature>
<keyword evidence="6" id="KW-0732">Signal</keyword>
<keyword evidence="2 5" id="KW-0812">Transmembrane</keyword>
<dbReference type="OrthoDB" id="9806253at2"/>
<dbReference type="Pfam" id="PF24961">
    <property type="entry name" value="NfeD_membrane"/>
    <property type="match status" value="1"/>
</dbReference>
<dbReference type="EMBL" id="NOKQ01000187">
    <property type="protein sequence ID" value="OZS78864.1"/>
    <property type="molecule type" value="Genomic_DNA"/>
</dbReference>
<keyword evidence="4 5" id="KW-0472">Membrane</keyword>
<dbReference type="GO" id="GO:0005886">
    <property type="term" value="C:plasma membrane"/>
    <property type="evidence" value="ECO:0007669"/>
    <property type="project" value="TreeGrafter"/>
</dbReference>
<reference evidence="10 11" key="1">
    <citation type="submission" date="2017-07" db="EMBL/GenBank/DDBJ databases">
        <title>Tetzosporium hominis gen.nov. sp.nov.</title>
        <authorList>
            <person name="Tetz G."/>
            <person name="Tetz V."/>
        </authorList>
    </citation>
    <scope>NUCLEOTIDE SEQUENCE [LARGE SCALE GENOMIC DNA]</scope>
    <source>
        <strain evidence="10 11">VT-49</strain>
    </source>
</reference>
<dbReference type="InterPro" id="IPR002810">
    <property type="entry name" value="NfeD-like_C"/>
</dbReference>
<evidence type="ECO:0000256" key="1">
    <source>
        <dbReference type="ARBA" id="ARBA00004141"/>
    </source>
</evidence>
<evidence type="ECO:0000256" key="2">
    <source>
        <dbReference type="ARBA" id="ARBA00022692"/>
    </source>
</evidence>
<feature type="domain" description="NfeD integral membrane" evidence="8">
    <location>
        <begin position="224"/>
        <end position="337"/>
    </location>
</feature>
<dbReference type="Pfam" id="PF25145">
    <property type="entry name" value="NfeD1b_N"/>
    <property type="match status" value="1"/>
</dbReference>
<evidence type="ECO:0000259" key="9">
    <source>
        <dbReference type="Pfam" id="PF25145"/>
    </source>
</evidence>
<protein>
    <submittedName>
        <fullName evidence="10">Uncharacterized protein</fullName>
    </submittedName>
</protein>
<evidence type="ECO:0000256" key="4">
    <source>
        <dbReference type="ARBA" id="ARBA00023136"/>
    </source>
</evidence>
<name>A0A264W5L9_9BACL</name>
<feature type="transmembrane region" description="Helical" evidence="5">
    <location>
        <begin position="218"/>
        <end position="238"/>
    </location>
</feature>
<feature type="transmembrane region" description="Helical" evidence="5">
    <location>
        <begin position="317"/>
        <end position="339"/>
    </location>
</feature>
<dbReference type="PANTHER" id="PTHR33507">
    <property type="entry name" value="INNER MEMBRANE PROTEIN YBBJ"/>
    <property type="match status" value="1"/>
</dbReference>
<dbReference type="Gene3D" id="3.90.226.10">
    <property type="entry name" value="2-enoyl-CoA Hydratase, Chain A, domain 1"/>
    <property type="match status" value="1"/>
</dbReference>
<dbReference type="Pfam" id="PF01957">
    <property type="entry name" value="NfeD"/>
    <property type="match status" value="1"/>
</dbReference>
<dbReference type="InterPro" id="IPR056739">
    <property type="entry name" value="NfeD_membrane"/>
</dbReference>
<evidence type="ECO:0000259" key="7">
    <source>
        <dbReference type="Pfam" id="PF01957"/>
    </source>
</evidence>
<evidence type="ECO:0000256" key="5">
    <source>
        <dbReference type="SAM" id="Phobius"/>
    </source>
</evidence>
<dbReference type="InterPro" id="IPR029045">
    <property type="entry name" value="ClpP/crotonase-like_dom_sf"/>
</dbReference>
<evidence type="ECO:0000259" key="8">
    <source>
        <dbReference type="Pfam" id="PF24961"/>
    </source>
</evidence>
<keyword evidence="11" id="KW-1185">Reference proteome</keyword>
<evidence type="ECO:0000313" key="10">
    <source>
        <dbReference type="EMBL" id="OZS78864.1"/>
    </source>
</evidence>
<feature type="transmembrane region" description="Helical" evidence="5">
    <location>
        <begin position="245"/>
        <end position="262"/>
    </location>
</feature>
<dbReference type="PANTHER" id="PTHR33507:SF3">
    <property type="entry name" value="INNER MEMBRANE PROTEIN YBBJ"/>
    <property type="match status" value="1"/>
</dbReference>
<comment type="caution">
    <text evidence="10">The sequence shown here is derived from an EMBL/GenBank/DDBJ whole genome shotgun (WGS) entry which is preliminary data.</text>
</comment>
<evidence type="ECO:0000256" key="6">
    <source>
        <dbReference type="SAM" id="SignalP"/>
    </source>
</evidence>
<evidence type="ECO:0000256" key="3">
    <source>
        <dbReference type="ARBA" id="ARBA00022989"/>
    </source>
</evidence>
<dbReference type="CDD" id="cd07021">
    <property type="entry name" value="Clp_protease_NfeD_like"/>
    <property type="match status" value="1"/>
</dbReference>
<dbReference type="InterPro" id="IPR056738">
    <property type="entry name" value="NfeD1b_N"/>
</dbReference>
<organism evidence="10 11">
    <name type="scientific">Tetzosporium hominis</name>
    <dbReference type="NCBI Taxonomy" id="2020506"/>
    <lineage>
        <taxon>Bacteria</taxon>
        <taxon>Bacillati</taxon>
        <taxon>Bacillota</taxon>
        <taxon>Bacilli</taxon>
        <taxon>Bacillales</taxon>
        <taxon>Caryophanaceae</taxon>
        <taxon>Tetzosporium</taxon>
    </lineage>
</organism>
<dbReference type="InterPro" id="IPR012340">
    <property type="entry name" value="NA-bd_OB-fold"/>
</dbReference>
<gene>
    <name evidence="10" type="ORF">CF394_04825</name>
</gene>
<dbReference type="InterPro" id="IPR052165">
    <property type="entry name" value="Membrane_assoc_protease"/>
</dbReference>
<evidence type="ECO:0000313" key="11">
    <source>
        <dbReference type="Proteomes" id="UP000217065"/>
    </source>
</evidence>
<dbReference type="SUPFAM" id="SSF52096">
    <property type="entry name" value="ClpP/crotonase"/>
    <property type="match status" value="1"/>
</dbReference>